<name>A0A8E2EB96_9PEZI</name>
<dbReference type="EMBL" id="KV744959">
    <property type="protein sequence ID" value="OCK80443.1"/>
    <property type="molecule type" value="Genomic_DNA"/>
</dbReference>
<dbReference type="Proteomes" id="UP000250266">
    <property type="component" value="Unassembled WGS sequence"/>
</dbReference>
<dbReference type="PANTHER" id="PTHR38489">
    <property type="entry name" value="HISTONE CHAPERONE DOMAIN-CONTAINING PROTEIN"/>
    <property type="match status" value="1"/>
</dbReference>
<feature type="compositionally biased region" description="Basic residues" evidence="1">
    <location>
        <begin position="1"/>
        <end position="11"/>
    </location>
</feature>
<evidence type="ECO:0000256" key="1">
    <source>
        <dbReference type="SAM" id="MobiDB-lite"/>
    </source>
</evidence>
<sequence>MTPTNPRKRPHASTTSKPRSTRSVRIKLSPSALEPAHSSTPSSCSVSEDSALFSTSHSGTNSTADSDPDSDTSSELSESSEDPSSESESEGDDSENDSEDKGMRDDGHGDEVITLPLPKKTRKPEMRKAGQVREEIDLGARLKGFLPMLAAANEELEMERLDGRLKERDLEAVDEDAGGYIEMDLGLGVLEEKDPDAPDSRSESDSSSDENVDDGEPGTKEKDILSKLLGRVKTNDEVGIQVVEDE</sequence>
<feature type="compositionally biased region" description="Acidic residues" evidence="1">
    <location>
        <begin position="66"/>
        <end position="98"/>
    </location>
</feature>
<dbReference type="OrthoDB" id="1112980at2759"/>
<feature type="compositionally biased region" description="Basic and acidic residues" evidence="1">
    <location>
        <begin position="99"/>
        <end position="111"/>
    </location>
</feature>
<protein>
    <submittedName>
        <fullName evidence="2">Uncharacterized protein</fullName>
    </submittedName>
</protein>
<feature type="compositionally biased region" description="Basic and acidic residues" evidence="1">
    <location>
        <begin position="190"/>
        <end position="204"/>
    </location>
</feature>
<evidence type="ECO:0000313" key="2">
    <source>
        <dbReference type="EMBL" id="OCK80443.1"/>
    </source>
</evidence>
<dbReference type="PANTHER" id="PTHR38489:SF1">
    <property type="entry name" value="HISTONE CHAPERONE DOMAIN-CONTAINING PROTEIN"/>
    <property type="match status" value="1"/>
</dbReference>
<dbReference type="InterPro" id="IPR027921">
    <property type="entry name" value="NOPCHAP1"/>
</dbReference>
<feature type="region of interest" description="Disordered" evidence="1">
    <location>
        <begin position="1"/>
        <end position="133"/>
    </location>
</feature>
<accession>A0A8E2EB96</accession>
<proteinExistence type="predicted"/>
<dbReference type="AlphaFoldDB" id="A0A8E2EB96"/>
<keyword evidence="3" id="KW-1185">Reference proteome</keyword>
<dbReference type="GO" id="GO:0000492">
    <property type="term" value="P:box C/D snoRNP assembly"/>
    <property type="evidence" value="ECO:0007669"/>
    <property type="project" value="InterPro"/>
</dbReference>
<feature type="compositionally biased region" description="Polar residues" evidence="1">
    <location>
        <begin position="37"/>
        <end position="64"/>
    </location>
</feature>
<dbReference type="Pfam" id="PF15370">
    <property type="entry name" value="NOPCHAP1"/>
    <property type="match status" value="1"/>
</dbReference>
<evidence type="ECO:0000313" key="3">
    <source>
        <dbReference type="Proteomes" id="UP000250266"/>
    </source>
</evidence>
<feature type="compositionally biased region" description="Basic and acidic residues" evidence="1">
    <location>
        <begin position="123"/>
        <end position="133"/>
    </location>
</feature>
<organism evidence="2 3">
    <name type="scientific">Lepidopterella palustris CBS 459.81</name>
    <dbReference type="NCBI Taxonomy" id="1314670"/>
    <lineage>
        <taxon>Eukaryota</taxon>
        <taxon>Fungi</taxon>
        <taxon>Dikarya</taxon>
        <taxon>Ascomycota</taxon>
        <taxon>Pezizomycotina</taxon>
        <taxon>Dothideomycetes</taxon>
        <taxon>Pleosporomycetidae</taxon>
        <taxon>Mytilinidiales</taxon>
        <taxon>Argynnaceae</taxon>
        <taxon>Lepidopterella</taxon>
    </lineage>
</organism>
<reference evidence="2 3" key="1">
    <citation type="journal article" date="2016" name="Nat. Commun.">
        <title>Ectomycorrhizal ecology is imprinted in the genome of the dominant symbiotic fungus Cenococcum geophilum.</title>
        <authorList>
            <consortium name="DOE Joint Genome Institute"/>
            <person name="Peter M."/>
            <person name="Kohler A."/>
            <person name="Ohm R.A."/>
            <person name="Kuo A."/>
            <person name="Krutzmann J."/>
            <person name="Morin E."/>
            <person name="Arend M."/>
            <person name="Barry K.W."/>
            <person name="Binder M."/>
            <person name="Choi C."/>
            <person name="Clum A."/>
            <person name="Copeland A."/>
            <person name="Grisel N."/>
            <person name="Haridas S."/>
            <person name="Kipfer T."/>
            <person name="LaButti K."/>
            <person name="Lindquist E."/>
            <person name="Lipzen A."/>
            <person name="Maire R."/>
            <person name="Meier B."/>
            <person name="Mihaltcheva S."/>
            <person name="Molinier V."/>
            <person name="Murat C."/>
            <person name="Poggeler S."/>
            <person name="Quandt C.A."/>
            <person name="Sperisen C."/>
            <person name="Tritt A."/>
            <person name="Tisserant E."/>
            <person name="Crous P.W."/>
            <person name="Henrissat B."/>
            <person name="Nehls U."/>
            <person name="Egli S."/>
            <person name="Spatafora J.W."/>
            <person name="Grigoriev I.V."/>
            <person name="Martin F.M."/>
        </authorList>
    </citation>
    <scope>NUCLEOTIDE SEQUENCE [LARGE SCALE GENOMIC DNA]</scope>
    <source>
        <strain evidence="2 3">CBS 459.81</strain>
    </source>
</reference>
<feature type="region of interest" description="Disordered" evidence="1">
    <location>
        <begin position="185"/>
        <end position="227"/>
    </location>
</feature>
<gene>
    <name evidence="2" type="ORF">K432DRAFT_43616</name>
</gene>
<feature type="compositionally biased region" description="Acidic residues" evidence="1">
    <location>
        <begin position="206"/>
        <end position="216"/>
    </location>
</feature>